<accession>A0AAU7WR38</accession>
<name>A0AAU7WR38_9PSED</name>
<protein>
    <submittedName>
        <fullName evidence="1">Uncharacterized protein</fullName>
    </submittedName>
</protein>
<dbReference type="EMBL" id="CP158490">
    <property type="protein sequence ID" value="XBY21980.1"/>
    <property type="molecule type" value="Genomic_DNA"/>
</dbReference>
<organism evidence="1">
    <name type="scientific">Pseudomonas sp. W17</name>
    <dbReference type="NCBI Taxonomy" id="3144407"/>
    <lineage>
        <taxon>Bacteria</taxon>
        <taxon>Pseudomonadati</taxon>
        <taxon>Pseudomonadota</taxon>
        <taxon>Gammaproteobacteria</taxon>
        <taxon>Pseudomonadales</taxon>
        <taxon>Pseudomonadaceae</taxon>
        <taxon>Pseudomonas</taxon>
    </lineage>
</organism>
<evidence type="ECO:0000313" key="1">
    <source>
        <dbReference type="EMBL" id="XBY21980.1"/>
    </source>
</evidence>
<sequence length="320" mass="35344">MSNEMISVPRDLAVDLLDGLRITQERARKELRALLAKPAEQRQGNAVAAEVCAYTPGMGQVELKLPGNLPSWMELGETVTVLHGNAQPLGERFTYSSKQATNCAGCGLRKHTPLRVDDMGGYVCLTCIDNKLNELLAAEQNQGEPVAYLCKAEGAKWLQYGSEIGDPWKPGEVEVTPLYTRPAEQPAPVAFPGYPPVPEDRQLPAPVADSTTSDKYKTELYDEVWQLARDLGFGNVTDALMKLKKQPAPVAAVHPFAQKVIRKLQRFQECAEDFESGGVDIGRHWLDLLTQLGLLNRVQRSPALWEITQQGEDCLNPPQQ</sequence>
<gene>
    <name evidence="1" type="ORF">ABCR88_21015</name>
</gene>
<dbReference type="AlphaFoldDB" id="A0AAU7WR38"/>
<reference evidence="1" key="1">
    <citation type="submission" date="2024-06" db="EMBL/GenBank/DDBJ databases">
        <authorList>
            <person name="Wu L."/>
        </authorList>
    </citation>
    <scope>NUCLEOTIDE SEQUENCE</scope>
    <source>
        <strain evidence="1">W17</strain>
    </source>
</reference>
<dbReference type="RefSeq" id="WP_350403426.1">
    <property type="nucleotide sequence ID" value="NZ_CP158490.1"/>
</dbReference>
<proteinExistence type="predicted"/>